<dbReference type="AlphaFoldDB" id="A0A9C7G7L5"/>
<protein>
    <submittedName>
        <fullName evidence="2">6-aminohexanoate-dimer hydrolase</fullName>
        <ecNumber evidence="2">3.5.1.46</ecNumber>
    </submittedName>
</protein>
<dbReference type="PANTHER" id="PTHR43283">
    <property type="entry name" value="BETA-LACTAMASE-RELATED"/>
    <property type="match status" value="1"/>
</dbReference>
<evidence type="ECO:0000313" key="2">
    <source>
        <dbReference type="EMBL" id="CAG9607150.1"/>
    </source>
</evidence>
<dbReference type="EMBL" id="CAKJTG010000004">
    <property type="protein sequence ID" value="CAG9607150.1"/>
    <property type="molecule type" value="Genomic_DNA"/>
</dbReference>
<dbReference type="InterPro" id="IPR050789">
    <property type="entry name" value="Diverse_Enzym_Activities"/>
</dbReference>
<dbReference type="EC" id="3.5.1.46" evidence="2"/>
<keyword evidence="2" id="KW-0378">Hydrolase</keyword>
<evidence type="ECO:0000313" key="3">
    <source>
        <dbReference type="Proteomes" id="UP000789845"/>
    </source>
</evidence>
<dbReference type="SUPFAM" id="SSF56601">
    <property type="entry name" value="beta-lactamase/transpeptidase-like"/>
    <property type="match status" value="1"/>
</dbReference>
<dbReference type="PANTHER" id="PTHR43283:SF7">
    <property type="entry name" value="BETA-LACTAMASE-RELATED DOMAIN-CONTAINING PROTEIN"/>
    <property type="match status" value="1"/>
</dbReference>
<gene>
    <name evidence="2" type="primary">nylB</name>
    <name evidence="2" type="ORF">NEOCIP111885_00840</name>
</gene>
<organism evidence="2 3">
    <name type="scientific">Pseudoneobacillus rhizosphaerae</name>
    <dbReference type="NCBI Taxonomy" id="2880968"/>
    <lineage>
        <taxon>Bacteria</taxon>
        <taxon>Bacillati</taxon>
        <taxon>Bacillota</taxon>
        <taxon>Bacilli</taxon>
        <taxon>Bacillales</taxon>
        <taxon>Bacillaceae</taxon>
        <taxon>Pseudoneobacillus</taxon>
    </lineage>
</organism>
<name>A0A9C7G7L5_9BACI</name>
<comment type="caution">
    <text evidence="2">The sequence shown here is derived from an EMBL/GenBank/DDBJ whole genome shotgun (WGS) entry which is preliminary data.</text>
</comment>
<feature type="domain" description="Beta-lactamase-related" evidence="1">
    <location>
        <begin position="63"/>
        <end position="304"/>
    </location>
</feature>
<keyword evidence="3" id="KW-1185">Reference proteome</keyword>
<reference evidence="2" key="1">
    <citation type="submission" date="2021-10" db="EMBL/GenBank/DDBJ databases">
        <authorList>
            <person name="Criscuolo A."/>
        </authorList>
    </citation>
    <scope>NUCLEOTIDE SEQUENCE</scope>
    <source>
        <strain evidence="2">CIP111885</strain>
    </source>
</reference>
<dbReference type="InterPro" id="IPR012338">
    <property type="entry name" value="Beta-lactam/transpept-like"/>
</dbReference>
<dbReference type="Proteomes" id="UP000789845">
    <property type="component" value="Unassembled WGS sequence"/>
</dbReference>
<dbReference type="InterPro" id="IPR001466">
    <property type="entry name" value="Beta-lactam-related"/>
</dbReference>
<evidence type="ECO:0000259" key="1">
    <source>
        <dbReference type="Pfam" id="PF00144"/>
    </source>
</evidence>
<accession>A0A9C7G7L5</accession>
<sequence length="328" mass="38106">MGFLSYFKIFKNAWFFMSDLHLVIQKRLKQLDKKFTRDKINSCLVYYKDTLVYVYYRNKKLKEKVHKVNSVTKSVMSILIGIAIDKGYINGVSQSISDFFPNMEESKRRITIEHLLTMTPGLDWPEFSTWGGRPMPMINSKDWVKFISERKMIEEPGENMYYNSGASHLLSAILQKATGQKATEFAENYLFHPLGIKEYDWYSDSKGIVIGGFGLSLKAEDMLKIGKFMLQGGYWENKAILSKSWIETSTSPKIATNYKFGFYGYHWWVLENENKKQHTFYAMGYGGQYIIIAPEYELITVFTSDNYADAIHPLTYFKSEILQAVRGE</sequence>
<dbReference type="Pfam" id="PF00144">
    <property type="entry name" value="Beta-lactamase"/>
    <property type="match status" value="1"/>
</dbReference>
<dbReference type="Gene3D" id="3.40.710.10">
    <property type="entry name" value="DD-peptidase/beta-lactamase superfamily"/>
    <property type="match status" value="1"/>
</dbReference>
<proteinExistence type="predicted"/>
<dbReference type="GO" id="GO:0019875">
    <property type="term" value="F:6-aminohexanoate-dimer hydrolase activity"/>
    <property type="evidence" value="ECO:0007669"/>
    <property type="project" value="UniProtKB-EC"/>
</dbReference>